<dbReference type="EMBL" id="FRAS01000024">
    <property type="protein sequence ID" value="SHL86841.1"/>
    <property type="molecule type" value="Genomic_DNA"/>
</dbReference>
<dbReference type="AlphaFoldDB" id="A0A1M7E502"/>
<name>A0A1M7E502_9BACT</name>
<dbReference type="OrthoDB" id="8481528at2"/>
<reference evidence="2" key="1">
    <citation type="submission" date="2016-11" db="EMBL/GenBank/DDBJ databases">
        <authorList>
            <person name="Varghese N."/>
            <person name="Submissions S."/>
        </authorList>
    </citation>
    <scope>NUCLEOTIDE SEQUENCE [LARGE SCALE GENOMIC DNA]</scope>
    <source>
        <strain evidence="2">DSM 18569</strain>
    </source>
</reference>
<protein>
    <submittedName>
        <fullName evidence="1">Uncharacterized protein</fullName>
    </submittedName>
</protein>
<organism evidence="1 2">
    <name type="scientific">Hymenobacter psychrotolerans DSM 18569</name>
    <dbReference type="NCBI Taxonomy" id="1121959"/>
    <lineage>
        <taxon>Bacteria</taxon>
        <taxon>Pseudomonadati</taxon>
        <taxon>Bacteroidota</taxon>
        <taxon>Cytophagia</taxon>
        <taxon>Cytophagales</taxon>
        <taxon>Hymenobacteraceae</taxon>
        <taxon>Hymenobacter</taxon>
    </lineage>
</organism>
<evidence type="ECO:0000313" key="2">
    <source>
        <dbReference type="Proteomes" id="UP000183947"/>
    </source>
</evidence>
<keyword evidence="2" id="KW-1185">Reference proteome</keyword>
<sequence length="242" mass="27761">MANDLRRLAMILVENELVKDAEPLTTAASACQMEPSSTTWEYDFTGLTFNSISLVGSKQIRHTHPQTVEEVEVQLHVLIKGHCVQVDNLHDPLKELVVELEIKGYDSNAAEHFSAWHLDRQIESDDPNQVDHAIHPIYHFQYGGERVWNKNTPDYGLQLLLETPRFPHPPMDAILAVDFVLSNYYGDIWNELRKDEAYRDIIATAQHIYWRPYSLATASHWGGALAYTTPYVWPPKSIWPNV</sequence>
<proteinExistence type="predicted"/>
<accession>A0A1M7E502</accession>
<dbReference type="Proteomes" id="UP000183947">
    <property type="component" value="Unassembled WGS sequence"/>
</dbReference>
<gene>
    <name evidence="1" type="ORF">SAMN02746009_03518</name>
</gene>
<dbReference type="STRING" id="1121959.SAMN02746009_03518"/>
<evidence type="ECO:0000313" key="1">
    <source>
        <dbReference type="EMBL" id="SHL86841.1"/>
    </source>
</evidence>